<evidence type="ECO:0000313" key="2">
    <source>
        <dbReference type="EMBL" id="KFB53699.1"/>
    </source>
</evidence>
<proteinExistence type="predicted"/>
<accession>A0A084WU05</accession>
<evidence type="ECO:0000313" key="4">
    <source>
        <dbReference type="Proteomes" id="UP000030765"/>
    </source>
</evidence>
<protein>
    <submittedName>
        <fullName evidence="2 3">Uncharacterized protein</fullName>
    </submittedName>
</protein>
<reference evidence="3" key="2">
    <citation type="submission" date="2020-05" db="UniProtKB">
        <authorList>
            <consortium name="EnsemblMetazoa"/>
        </authorList>
    </citation>
    <scope>IDENTIFICATION</scope>
</reference>
<sequence>MPLKIEIRNGSEKLPQHKAKWEGAVLRRSTKSQRKIVPNRETPPGDETNLGKMPFRVVPGANALGEVRGSQLTSTGSTYEPSRTKDECEIKLLRKVQQSVGTAENTEALGGEHSRPSLLLLRARITTG</sequence>
<dbReference type="AlphaFoldDB" id="A0A084WU05"/>
<dbReference type="EnsemblMetazoa" id="ASIC022074-RA">
    <property type="protein sequence ID" value="ASIC022074-PA"/>
    <property type="gene ID" value="ASIC022074"/>
</dbReference>
<organism evidence="2">
    <name type="scientific">Anopheles sinensis</name>
    <name type="common">Mosquito</name>
    <dbReference type="NCBI Taxonomy" id="74873"/>
    <lineage>
        <taxon>Eukaryota</taxon>
        <taxon>Metazoa</taxon>
        <taxon>Ecdysozoa</taxon>
        <taxon>Arthropoda</taxon>
        <taxon>Hexapoda</taxon>
        <taxon>Insecta</taxon>
        <taxon>Pterygota</taxon>
        <taxon>Neoptera</taxon>
        <taxon>Endopterygota</taxon>
        <taxon>Diptera</taxon>
        <taxon>Nematocera</taxon>
        <taxon>Culicoidea</taxon>
        <taxon>Culicidae</taxon>
        <taxon>Anophelinae</taxon>
        <taxon>Anopheles</taxon>
    </lineage>
</organism>
<keyword evidence="4" id="KW-1185">Reference proteome</keyword>
<dbReference type="VEuPathDB" id="VectorBase:ASIC022074"/>
<evidence type="ECO:0000313" key="3">
    <source>
        <dbReference type="EnsemblMetazoa" id="ASIC022074-PA"/>
    </source>
</evidence>
<reference evidence="2 4" key="1">
    <citation type="journal article" date="2014" name="BMC Genomics">
        <title>Genome sequence of Anopheles sinensis provides insight into genetics basis of mosquito competence for malaria parasites.</title>
        <authorList>
            <person name="Zhou D."/>
            <person name="Zhang D."/>
            <person name="Ding G."/>
            <person name="Shi L."/>
            <person name="Hou Q."/>
            <person name="Ye Y."/>
            <person name="Xu Y."/>
            <person name="Zhou H."/>
            <person name="Xiong C."/>
            <person name="Li S."/>
            <person name="Yu J."/>
            <person name="Hong S."/>
            <person name="Yu X."/>
            <person name="Zou P."/>
            <person name="Chen C."/>
            <person name="Chang X."/>
            <person name="Wang W."/>
            <person name="Lv Y."/>
            <person name="Sun Y."/>
            <person name="Ma L."/>
            <person name="Shen B."/>
            <person name="Zhu C."/>
        </authorList>
    </citation>
    <scope>NUCLEOTIDE SEQUENCE [LARGE SCALE GENOMIC DNA]</scope>
</reference>
<gene>
    <name evidence="2" type="ORF">ZHAS_00022074</name>
</gene>
<evidence type="ECO:0000256" key="1">
    <source>
        <dbReference type="SAM" id="MobiDB-lite"/>
    </source>
</evidence>
<feature type="region of interest" description="Disordered" evidence="1">
    <location>
        <begin position="27"/>
        <end position="52"/>
    </location>
</feature>
<dbReference type="Proteomes" id="UP000030765">
    <property type="component" value="Unassembled WGS sequence"/>
</dbReference>
<feature type="region of interest" description="Disordered" evidence="1">
    <location>
        <begin position="1"/>
        <end position="20"/>
    </location>
</feature>
<name>A0A084WU05_ANOSI</name>
<dbReference type="EMBL" id="KE525421">
    <property type="protein sequence ID" value="KFB53699.1"/>
    <property type="molecule type" value="Genomic_DNA"/>
</dbReference>
<dbReference type="EMBL" id="ATLV01026972">
    <property type="status" value="NOT_ANNOTATED_CDS"/>
    <property type="molecule type" value="Genomic_DNA"/>
</dbReference>